<sequence>METKKLFTPHLYRPEGRQRGEFHHGEENSIWGLAALQHCLGLASGKPSIAMDDFLASRYSQNSGTYDDVVFVSLDIEGSFHTIREIGISTLDTRDLRDLKCDPSVLISTHNYRIWTDEKAEMQRPFRFGTSKRLEKRWMGWLIEKCMKTGSPELTKTEPRTTVLVGHNLRSDFEVLGRTKRGGRFIIQKFPDQLILDTAFLKGQEYRGPRMTRTQSLKDTCTEFGIECTKSALHCAGNDANLTMKALMIIAAQSCADEELDVRQQDRRDFLETVARQPLPRCPYRDVRLELIDDEELLASPRADPSGDWSENCDGVLGLPDSIEDTMLYR</sequence>
<reference evidence="2 3" key="1">
    <citation type="submission" date="2016-03" db="EMBL/GenBank/DDBJ databases">
        <authorList>
            <person name="Ploux O."/>
        </authorList>
    </citation>
    <scope>NUCLEOTIDE SEQUENCE [LARGE SCALE GENOMIC DNA]</scope>
    <source>
        <strain evidence="2 3">UAMH 11012</strain>
    </source>
</reference>
<dbReference type="AlphaFoldDB" id="A0A1L7XHQ9"/>
<gene>
    <name evidence="2" type="ORF">PAC_14481</name>
</gene>
<dbReference type="PANTHER" id="PTHR28083">
    <property type="entry name" value="GOOD FOR FULL DBP5 ACTIVITY PROTEIN 2"/>
    <property type="match status" value="1"/>
</dbReference>
<dbReference type="Pfam" id="PF21762">
    <property type="entry name" value="DEDDh_C"/>
    <property type="match status" value="1"/>
</dbReference>
<dbReference type="InterPro" id="IPR036397">
    <property type="entry name" value="RNaseH_sf"/>
</dbReference>
<dbReference type="SUPFAM" id="SSF53098">
    <property type="entry name" value="Ribonuclease H-like"/>
    <property type="match status" value="1"/>
</dbReference>
<feature type="domain" description="Gfd2/YDR514C-like C-terminal" evidence="1">
    <location>
        <begin position="70"/>
        <end position="248"/>
    </location>
</feature>
<evidence type="ECO:0000259" key="1">
    <source>
        <dbReference type="Pfam" id="PF21762"/>
    </source>
</evidence>
<dbReference type="Proteomes" id="UP000184330">
    <property type="component" value="Unassembled WGS sequence"/>
</dbReference>
<evidence type="ECO:0000313" key="3">
    <source>
        <dbReference type="Proteomes" id="UP000184330"/>
    </source>
</evidence>
<dbReference type="InterPro" id="IPR012337">
    <property type="entry name" value="RNaseH-like_sf"/>
</dbReference>
<dbReference type="InterPro" id="IPR048519">
    <property type="entry name" value="Gfd2/YDR514C-like_C"/>
</dbReference>
<evidence type="ECO:0000313" key="2">
    <source>
        <dbReference type="EMBL" id="CZR64583.1"/>
    </source>
</evidence>
<dbReference type="GO" id="GO:0003676">
    <property type="term" value="F:nucleic acid binding"/>
    <property type="evidence" value="ECO:0007669"/>
    <property type="project" value="InterPro"/>
</dbReference>
<protein>
    <recommendedName>
        <fullName evidence="1">Gfd2/YDR514C-like C-terminal domain-containing protein</fullName>
    </recommendedName>
</protein>
<name>A0A1L7XHQ9_9HELO</name>
<proteinExistence type="predicted"/>
<dbReference type="InterPro" id="IPR040151">
    <property type="entry name" value="Gfd2/YDR514C-like"/>
</dbReference>
<dbReference type="PANTHER" id="PTHR28083:SF1">
    <property type="entry name" value="GOOD FOR FULL DBP5 ACTIVITY PROTEIN 2"/>
    <property type="match status" value="1"/>
</dbReference>
<organism evidence="2 3">
    <name type="scientific">Phialocephala subalpina</name>
    <dbReference type="NCBI Taxonomy" id="576137"/>
    <lineage>
        <taxon>Eukaryota</taxon>
        <taxon>Fungi</taxon>
        <taxon>Dikarya</taxon>
        <taxon>Ascomycota</taxon>
        <taxon>Pezizomycotina</taxon>
        <taxon>Leotiomycetes</taxon>
        <taxon>Helotiales</taxon>
        <taxon>Mollisiaceae</taxon>
        <taxon>Phialocephala</taxon>
        <taxon>Phialocephala fortinii species complex</taxon>
    </lineage>
</organism>
<keyword evidence="3" id="KW-1185">Reference proteome</keyword>
<dbReference type="EMBL" id="FJOG01000027">
    <property type="protein sequence ID" value="CZR64583.1"/>
    <property type="molecule type" value="Genomic_DNA"/>
</dbReference>
<accession>A0A1L7XHQ9</accession>
<dbReference type="Gene3D" id="3.30.420.10">
    <property type="entry name" value="Ribonuclease H-like superfamily/Ribonuclease H"/>
    <property type="match status" value="1"/>
</dbReference>
<dbReference type="OrthoDB" id="5953249at2759"/>